<sequence length="251" mass="28647">MSAFDFRTTFIGITTERLIATTYNSTYEQGSHFRYLSFLIIPMVYLAAWALTIAFYHAHISFTAMSLTAASFDLTNCVGLALLRCSNKRLRKITFGSNIHLPQRYQITENLKVLNSVQFVIFLGTVSFLFASISVVIIYNFVIAENTLFNSYFYTIMNGYVAIASVSILTGKSKSRRRAFLCCGIFGICNQPSDIGPMDQSNQYVVSENYKESHSYELRRQFELTNVFGQRISSRSSIDGHFEMLRRTWEA</sequence>
<protein>
    <submittedName>
        <fullName evidence="3">Sre G protein-coupled chemoreceptor domain-containing protein</fullName>
    </submittedName>
</protein>
<evidence type="ECO:0000313" key="3">
    <source>
        <dbReference type="EMBL" id="KAI1694156.1"/>
    </source>
</evidence>
<dbReference type="InterPro" id="IPR004151">
    <property type="entry name" value="7TM_GPCR_serpentine_rcpt_Sre"/>
</dbReference>
<feature type="transmembrane region" description="Helical" evidence="2">
    <location>
        <begin position="35"/>
        <end position="56"/>
    </location>
</feature>
<gene>
    <name evidence="3" type="ORF">DdX_20269</name>
</gene>
<accession>A0AAD4ML30</accession>
<dbReference type="GO" id="GO:0007606">
    <property type="term" value="P:sensory perception of chemical stimulus"/>
    <property type="evidence" value="ECO:0007669"/>
    <property type="project" value="InterPro"/>
</dbReference>
<proteinExistence type="inferred from homology"/>
<evidence type="ECO:0000313" key="4">
    <source>
        <dbReference type="Proteomes" id="UP001201812"/>
    </source>
</evidence>
<keyword evidence="4" id="KW-1185">Reference proteome</keyword>
<name>A0AAD4ML30_9BILA</name>
<keyword evidence="2" id="KW-0472">Membrane</keyword>
<dbReference type="GO" id="GO:0016020">
    <property type="term" value="C:membrane"/>
    <property type="evidence" value="ECO:0007669"/>
    <property type="project" value="InterPro"/>
</dbReference>
<comment type="caution">
    <text evidence="3">The sequence shown here is derived from an EMBL/GenBank/DDBJ whole genome shotgun (WGS) entry which is preliminary data.</text>
</comment>
<keyword evidence="2" id="KW-1133">Transmembrane helix</keyword>
<organism evidence="3 4">
    <name type="scientific">Ditylenchus destructor</name>
    <dbReference type="NCBI Taxonomy" id="166010"/>
    <lineage>
        <taxon>Eukaryota</taxon>
        <taxon>Metazoa</taxon>
        <taxon>Ecdysozoa</taxon>
        <taxon>Nematoda</taxon>
        <taxon>Chromadorea</taxon>
        <taxon>Rhabditida</taxon>
        <taxon>Tylenchina</taxon>
        <taxon>Tylenchomorpha</taxon>
        <taxon>Sphaerularioidea</taxon>
        <taxon>Anguinidae</taxon>
        <taxon>Anguininae</taxon>
        <taxon>Ditylenchus</taxon>
    </lineage>
</organism>
<feature type="transmembrane region" description="Helical" evidence="2">
    <location>
        <begin position="62"/>
        <end position="83"/>
    </location>
</feature>
<dbReference type="PANTHER" id="PTHR47518:SF9">
    <property type="entry name" value="SERPENTINE RECEPTOR, CLASS T"/>
    <property type="match status" value="1"/>
</dbReference>
<dbReference type="Proteomes" id="UP001201812">
    <property type="component" value="Unassembled WGS sequence"/>
</dbReference>
<dbReference type="AlphaFoldDB" id="A0AAD4ML30"/>
<keyword evidence="2" id="KW-0812">Transmembrane</keyword>
<dbReference type="Pfam" id="PF03125">
    <property type="entry name" value="Sre"/>
    <property type="match status" value="1"/>
</dbReference>
<dbReference type="InterPro" id="IPR052854">
    <property type="entry name" value="Serpentine_rcpt_epsilon"/>
</dbReference>
<evidence type="ECO:0000256" key="2">
    <source>
        <dbReference type="SAM" id="Phobius"/>
    </source>
</evidence>
<feature type="transmembrane region" description="Helical" evidence="2">
    <location>
        <begin position="151"/>
        <end position="171"/>
    </location>
</feature>
<evidence type="ECO:0000256" key="1">
    <source>
        <dbReference type="ARBA" id="ARBA00006803"/>
    </source>
</evidence>
<reference evidence="3" key="1">
    <citation type="submission" date="2022-01" db="EMBL/GenBank/DDBJ databases">
        <title>Genome Sequence Resource for Two Populations of Ditylenchus destructor, the Migratory Endoparasitic Phytonematode.</title>
        <authorList>
            <person name="Zhang H."/>
            <person name="Lin R."/>
            <person name="Xie B."/>
        </authorList>
    </citation>
    <scope>NUCLEOTIDE SEQUENCE</scope>
    <source>
        <strain evidence="3">BazhouSP</strain>
    </source>
</reference>
<comment type="similarity">
    <text evidence="1">Belongs to the nematode receptor-like protein sre family.</text>
</comment>
<dbReference type="EMBL" id="JAKKPZ010000545">
    <property type="protein sequence ID" value="KAI1694156.1"/>
    <property type="molecule type" value="Genomic_DNA"/>
</dbReference>
<feature type="transmembrane region" description="Helical" evidence="2">
    <location>
        <begin position="119"/>
        <end position="139"/>
    </location>
</feature>
<dbReference type="PANTHER" id="PTHR47518">
    <property type="entry name" value="SERPENTINE RECEPTOR CLASS EPSILON-13-RELATED"/>
    <property type="match status" value="1"/>
</dbReference>